<reference evidence="3 4" key="1">
    <citation type="submission" date="2019-12" db="EMBL/GenBank/DDBJ databases">
        <authorList>
            <person name="Alioto T."/>
            <person name="Alioto T."/>
            <person name="Gomez Garrido J."/>
        </authorList>
    </citation>
    <scope>NUCLEOTIDE SEQUENCE [LARGE SCALE GENOMIC DNA]</scope>
</reference>
<feature type="compositionally biased region" description="Low complexity" evidence="1">
    <location>
        <begin position="19"/>
        <end position="30"/>
    </location>
</feature>
<organism evidence="3 4">
    <name type="scientific">Olea europaea subsp. europaea</name>
    <dbReference type="NCBI Taxonomy" id="158383"/>
    <lineage>
        <taxon>Eukaryota</taxon>
        <taxon>Viridiplantae</taxon>
        <taxon>Streptophyta</taxon>
        <taxon>Embryophyta</taxon>
        <taxon>Tracheophyta</taxon>
        <taxon>Spermatophyta</taxon>
        <taxon>Magnoliopsida</taxon>
        <taxon>eudicotyledons</taxon>
        <taxon>Gunneridae</taxon>
        <taxon>Pentapetalae</taxon>
        <taxon>asterids</taxon>
        <taxon>lamiids</taxon>
        <taxon>Lamiales</taxon>
        <taxon>Oleaceae</taxon>
        <taxon>Oleeae</taxon>
        <taxon>Olea</taxon>
    </lineage>
</organism>
<keyword evidence="2" id="KW-0472">Membrane</keyword>
<gene>
    <name evidence="3" type="ORF">OLEA9_A053897</name>
</gene>
<name>A0A8S0ULH9_OLEEU</name>
<keyword evidence="2" id="KW-0812">Transmembrane</keyword>
<accession>A0A8S0ULH9</accession>
<comment type="caution">
    <text evidence="3">The sequence shown here is derived from an EMBL/GenBank/DDBJ whole genome shotgun (WGS) entry which is preliminary data.</text>
</comment>
<keyword evidence="2" id="KW-1133">Transmembrane helix</keyword>
<dbReference type="EMBL" id="CACTIH010007640">
    <property type="protein sequence ID" value="CAA3016703.1"/>
    <property type="molecule type" value="Genomic_DNA"/>
</dbReference>
<proteinExistence type="predicted"/>
<evidence type="ECO:0000256" key="2">
    <source>
        <dbReference type="SAM" id="Phobius"/>
    </source>
</evidence>
<keyword evidence="4" id="KW-1185">Reference proteome</keyword>
<dbReference type="AlphaFoldDB" id="A0A8S0ULH9"/>
<evidence type="ECO:0000313" key="4">
    <source>
        <dbReference type="Proteomes" id="UP000594638"/>
    </source>
</evidence>
<evidence type="ECO:0000313" key="3">
    <source>
        <dbReference type="EMBL" id="CAA3016703.1"/>
    </source>
</evidence>
<feature type="region of interest" description="Disordered" evidence="1">
    <location>
        <begin position="1"/>
        <end position="72"/>
    </location>
</feature>
<protein>
    <recommendedName>
        <fullName evidence="5">Transmembrane protein</fullName>
    </recommendedName>
</protein>
<evidence type="ECO:0008006" key="5">
    <source>
        <dbReference type="Google" id="ProtNLM"/>
    </source>
</evidence>
<dbReference type="PANTHER" id="PTHR37206">
    <property type="entry name" value="TRANSMEMBRANE PROTEIN"/>
    <property type="match status" value="1"/>
</dbReference>
<evidence type="ECO:0000256" key="1">
    <source>
        <dbReference type="SAM" id="MobiDB-lite"/>
    </source>
</evidence>
<dbReference type="Gramene" id="OE9A053897T1">
    <property type="protein sequence ID" value="OE9A053897C1"/>
    <property type="gene ID" value="OE9A053897"/>
</dbReference>
<sequence length="183" mass="21030">MEKNDVSEDLSDWEDIKLNNNNSMHNNGSNFAPNDHEDRTVPTPRNNEQVHEPQPFLSGIMSSGGDDGRKDGVERVERDVNQSKRLNLGVLNSGIFRILLKIRKFDCFKVGLWSVSGVAAVVLASLLHRRVLKWWKSMKMEQKEHLLLLIKEKDQKINQLLLRIAQMNDIILARRKVPVLRAN</sequence>
<feature type="transmembrane region" description="Helical" evidence="2">
    <location>
        <begin position="110"/>
        <end position="128"/>
    </location>
</feature>
<dbReference type="PANTHER" id="PTHR37206:SF4">
    <property type="entry name" value="TRANSMEMBRANE PROTEIN"/>
    <property type="match status" value="1"/>
</dbReference>
<dbReference type="Proteomes" id="UP000594638">
    <property type="component" value="Unassembled WGS sequence"/>
</dbReference>